<evidence type="ECO:0000313" key="2">
    <source>
        <dbReference type="Proteomes" id="UP000238479"/>
    </source>
</evidence>
<reference evidence="1 2" key="1">
    <citation type="journal article" date="2018" name="Nat. Genet.">
        <title>The Rosa genome provides new insights in the design of modern roses.</title>
        <authorList>
            <person name="Bendahmane M."/>
        </authorList>
    </citation>
    <scope>NUCLEOTIDE SEQUENCE [LARGE SCALE GENOMIC DNA]</scope>
    <source>
        <strain evidence="2">cv. Old Blush</strain>
    </source>
</reference>
<accession>A0A2P6S337</accession>
<evidence type="ECO:0000313" key="1">
    <source>
        <dbReference type="EMBL" id="PRQ53094.1"/>
    </source>
</evidence>
<dbReference type="STRING" id="74649.A0A2P6S337"/>
<name>A0A2P6S337_ROSCH</name>
<dbReference type="Proteomes" id="UP000238479">
    <property type="component" value="Chromosome 2"/>
</dbReference>
<dbReference type="EMBL" id="PDCK01000040">
    <property type="protein sequence ID" value="PRQ53094.1"/>
    <property type="molecule type" value="Genomic_DNA"/>
</dbReference>
<organism evidence="1 2">
    <name type="scientific">Rosa chinensis</name>
    <name type="common">China rose</name>
    <dbReference type="NCBI Taxonomy" id="74649"/>
    <lineage>
        <taxon>Eukaryota</taxon>
        <taxon>Viridiplantae</taxon>
        <taxon>Streptophyta</taxon>
        <taxon>Embryophyta</taxon>
        <taxon>Tracheophyta</taxon>
        <taxon>Spermatophyta</taxon>
        <taxon>Magnoliopsida</taxon>
        <taxon>eudicotyledons</taxon>
        <taxon>Gunneridae</taxon>
        <taxon>Pentapetalae</taxon>
        <taxon>rosids</taxon>
        <taxon>fabids</taxon>
        <taxon>Rosales</taxon>
        <taxon>Rosaceae</taxon>
        <taxon>Rosoideae</taxon>
        <taxon>Rosoideae incertae sedis</taxon>
        <taxon>Rosa</taxon>
    </lineage>
</organism>
<dbReference type="Gramene" id="PRQ53094">
    <property type="protein sequence ID" value="PRQ53094"/>
    <property type="gene ID" value="RchiOBHm_Chr2g0162701"/>
</dbReference>
<gene>
    <name evidence="1" type="ORF">RchiOBHm_Chr2g0162701</name>
</gene>
<proteinExistence type="predicted"/>
<dbReference type="AlphaFoldDB" id="A0A2P6S337"/>
<sequence>MTEEDLEEILDPSGRTAICYALDIPPVYSGEIVKCLVEKNKKLLSIIDPSTKMIPLVMAHGFKWHRHVAKYLYDVTPHETLNVHQAAQIISQGFINKRFDISWDLIQRYPSLAITKDLSGKYPLNRLAESMKWKHLFLSESGLNFLEQWIYDCNYSAPLFSPHIRLLSSTHLIYHKFFDLIYLDTDMVIPPTPTITDISSINVHDPENNECNQKRLIHSGMFT</sequence>
<comment type="caution">
    <text evidence="1">The sequence shown here is derived from an EMBL/GenBank/DDBJ whole genome shotgun (WGS) entry which is preliminary data.</text>
</comment>
<protein>
    <submittedName>
        <fullName evidence="1">Uncharacterized protein</fullName>
    </submittedName>
</protein>
<keyword evidence="2" id="KW-1185">Reference proteome</keyword>